<feature type="transmembrane region" description="Helical" evidence="6">
    <location>
        <begin position="139"/>
        <end position="158"/>
    </location>
</feature>
<keyword evidence="3" id="KW-0808">Transferase</keyword>
<dbReference type="GeneID" id="36382131"/>
<comment type="subcellular location">
    <subcellularLocation>
        <location evidence="1">Endoplasmic reticulum membrane</location>
        <topology evidence="1">Single-pass type II membrane protein</topology>
    </subcellularLocation>
</comment>
<organism evidence="8">
    <name type="scientific">Strongyloides ratti</name>
    <name type="common">Parasitic roundworm</name>
    <dbReference type="NCBI Taxonomy" id="34506"/>
    <lineage>
        <taxon>Eukaryota</taxon>
        <taxon>Metazoa</taxon>
        <taxon>Ecdysozoa</taxon>
        <taxon>Nematoda</taxon>
        <taxon>Chromadorea</taxon>
        <taxon>Rhabditida</taxon>
        <taxon>Tylenchina</taxon>
        <taxon>Panagrolaimomorpha</taxon>
        <taxon>Strongyloidoidea</taxon>
        <taxon>Strongyloididae</taxon>
        <taxon>Strongyloides</taxon>
    </lineage>
</organism>
<evidence type="ECO:0000256" key="5">
    <source>
        <dbReference type="ARBA" id="ARBA00023157"/>
    </source>
</evidence>
<dbReference type="GO" id="GO:0016757">
    <property type="term" value="F:glycosyltransferase activity"/>
    <property type="evidence" value="ECO:0007669"/>
    <property type="project" value="InterPro"/>
</dbReference>
<reference evidence="10" key="2">
    <citation type="submission" date="2020-12" db="UniProtKB">
        <authorList>
            <consortium name="WormBaseParasite"/>
        </authorList>
    </citation>
    <scope>IDENTIFICATION</scope>
</reference>
<accession>A0A090MZY8</accession>
<evidence type="ECO:0000313" key="9">
    <source>
        <dbReference type="Proteomes" id="UP000035682"/>
    </source>
</evidence>
<dbReference type="WormBase" id="SRAE_2000440600">
    <property type="protein sequence ID" value="SRP09528"/>
    <property type="gene ID" value="WBGene00264638"/>
</dbReference>
<protein>
    <submittedName>
        <fullName evidence="8 10">Exostosin-3</fullName>
    </submittedName>
</protein>
<dbReference type="Gene3D" id="3.90.550.10">
    <property type="entry name" value="Spore Coat Polysaccharide Biosynthesis Protein SpsA, Chain A"/>
    <property type="match status" value="1"/>
</dbReference>
<evidence type="ECO:0000259" key="7">
    <source>
        <dbReference type="Pfam" id="PF09258"/>
    </source>
</evidence>
<dbReference type="Pfam" id="PF09258">
    <property type="entry name" value="Glyco_transf_64"/>
    <property type="match status" value="1"/>
</dbReference>
<evidence type="ECO:0000256" key="3">
    <source>
        <dbReference type="ARBA" id="ARBA00022679"/>
    </source>
</evidence>
<dbReference type="CTD" id="36382131"/>
<dbReference type="OrthoDB" id="5954868at2759"/>
<dbReference type="InterPro" id="IPR015338">
    <property type="entry name" value="GT64_dom"/>
</dbReference>
<dbReference type="PANTHER" id="PTHR48261">
    <property type="entry name" value="ACETYLGLUCOSAMINYLTRANSFERASE"/>
    <property type="match status" value="1"/>
</dbReference>
<dbReference type="InterPro" id="IPR029044">
    <property type="entry name" value="Nucleotide-diphossugar_trans"/>
</dbReference>
<dbReference type="RefSeq" id="XP_024508959.1">
    <property type="nucleotide sequence ID" value="XM_024643273.1"/>
</dbReference>
<evidence type="ECO:0000256" key="4">
    <source>
        <dbReference type="ARBA" id="ARBA00023136"/>
    </source>
</evidence>
<evidence type="ECO:0000256" key="1">
    <source>
        <dbReference type="ARBA" id="ARBA00004648"/>
    </source>
</evidence>
<keyword evidence="6" id="KW-1133">Transmembrane helix</keyword>
<comment type="similarity">
    <text evidence="2">Belongs to the glycosyltransferase 47 family.</text>
</comment>
<evidence type="ECO:0000256" key="2">
    <source>
        <dbReference type="ARBA" id="ARBA00010271"/>
    </source>
</evidence>
<reference evidence="8 9" key="1">
    <citation type="submission" date="2014-09" db="EMBL/GenBank/DDBJ databases">
        <authorList>
            <person name="Martin A.A."/>
        </authorList>
    </citation>
    <scope>NUCLEOTIDE SEQUENCE</scope>
    <source>
        <strain evidence="9">ED321</strain>
        <strain evidence="8">ED321 Heterogonic</strain>
    </source>
</reference>
<dbReference type="EMBL" id="LN609529">
    <property type="protein sequence ID" value="CEF69760.1"/>
    <property type="molecule type" value="Genomic_DNA"/>
</dbReference>
<evidence type="ECO:0000313" key="11">
    <source>
        <dbReference type="WormBase" id="SRAE_2000440600"/>
    </source>
</evidence>
<sequence>MDNIFDEHIEMIIIKKFGKIIGKSLFLKKNILEINQKERNKKLEELEIKNLIKIYNNFCYILKVTENFEELVVLLIALKCVPLINEEWLNLLPLIDNDHKWNKALISLKSIHFYNKKYLFNIDVPISDIDEMKEYGKRLIVWNFIMVSSIAFNIVYYLEVLYTGINIKKTIEAIPLYKEDENLFKHERLKKELITDKYTVITLAYQRDREVNLSLIQYDNISYVDKVIIVWNDQNTTNIPKKEKWNKSNVPVFFIKTKKNSMNNRYLPYDIIKTECIFFLDDDIRITKKLLNKSFDLWKMNKNIIIGYYPRLTGKGTNITYFLEKKESYDLILLGLSLVHKNYIYNYSYKMSKKIRDIVDETMNCDDIAFNFMVSIFSNKPNILFTKGIDLSRCRKCYHKGLFFRKDHLSTRTNCLNIFSNLYGINPMIENQYFVSVY</sequence>
<dbReference type="STRING" id="34506.A0A090MZY8"/>
<proteinExistence type="inferred from homology"/>
<dbReference type="GO" id="GO:1901135">
    <property type="term" value="P:carbohydrate derivative metabolic process"/>
    <property type="evidence" value="ECO:0007669"/>
    <property type="project" value="UniProtKB-ARBA"/>
</dbReference>
<feature type="domain" description="Glycosyl transferase 64" evidence="7">
    <location>
        <begin position="198"/>
        <end position="433"/>
    </location>
</feature>
<dbReference type="SUPFAM" id="SSF53448">
    <property type="entry name" value="Nucleotide-diphospho-sugar transferases"/>
    <property type="match status" value="1"/>
</dbReference>
<dbReference type="WBParaSite" id="SRAE_2000440600.1">
    <property type="protein sequence ID" value="SRAE_2000440600.1"/>
    <property type="gene ID" value="WBGene00264638"/>
</dbReference>
<keyword evidence="5" id="KW-1015">Disulfide bond</keyword>
<keyword evidence="9" id="KW-1185">Reference proteome</keyword>
<dbReference type="GO" id="GO:0005789">
    <property type="term" value="C:endoplasmic reticulum membrane"/>
    <property type="evidence" value="ECO:0007669"/>
    <property type="project" value="UniProtKB-SubCell"/>
</dbReference>
<keyword evidence="4 6" id="KW-0472">Membrane</keyword>
<keyword evidence="6" id="KW-0812">Transmembrane</keyword>
<dbReference type="PANTHER" id="PTHR48261:SF2">
    <property type="entry name" value="ACETYLGLUCOSAMINYLTRANSFERASE"/>
    <property type="match status" value="1"/>
</dbReference>
<dbReference type="Proteomes" id="UP000035682">
    <property type="component" value="Unplaced"/>
</dbReference>
<evidence type="ECO:0000256" key="6">
    <source>
        <dbReference type="SAM" id="Phobius"/>
    </source>
</evidence>
<dbReference type="InterPro" id="IPR004263">
    <property type="entry name" value="Exostosin"/>
</dbReference>
<name>A0A090MZY8_STRRB</name>
<evidence type="ECO:0000313" key="10">
    <source>
        <dbReference type="WBParaSite" id="SRAE_2000440600.1"/>
    </source>
</evidence>
<dbReference type="AlphaFoldDB" id="A0A090MZY8"/>
<gene>
    <name evidence="8 10 11" type="ORF">SRAE_2000440600</name>
</gene>
<evidence type="ECO:0000313" key="8">
    <source>
        <dbReference type="EMBL" id="CEF69760.1"/>
    </source>
</evidence>